<dbReference type="InterPro" id="IPR022367">
    <property type="entry name" value="2-oxoacid/accept_OxRdtase_asu"/>
</dbReference>
<dbReference type="InterPro" id="IPR019752">
    <property type="entry name" value="Pyrv/ketoisovalerate_OxRed_cat"/>
</dbReference>
<dbReference type="NCBIfam" id="NF041170">
    <property type="entry name" value="Oxoac_fdxalpha_Archa"/>
    <property type="match status" value="1"/>
</dbReference>
<dbReference type="InterPro" id="IPR029061">
    <property type="entry name" value="THDP-binding"/>
</dbReference>
<dbReference type="Gene3D" id="3.40.50.920">
    <property type="match status" value="1"/>
</dbReference>
<feature type="domain" description="Pyruvate/ketoisovalerate oxidoreductase catalytic" evidence="6">
    <location>
        <begin position="15"/>
        <end position="216"/>
    </location>
</feature>
<evidence type="ECO:0000256" key="2">
    <source>
        <dbReference type="ARBA" id="ARBA00012691"/>
    </source>
</evidence>
<dbReference type="GO" id="GO:0006979">
    <property type="term" value="P:response to oxidative stress"/>
    <property type="evidence" value="ECO:0007669"/>
    <property type="project" value="TreeGrafter"/>
</dbReference>
<evidence type="ECO:0000256" key="5">
    <source>
        <dbReference type="ARBA" id="ARBA00048893"/>
    </source>
</evidence>
<feature type="domain" description="Pyruvate:ferredoxin oxidoreductase core" evidence="8">
    <location>
        <begin position="521"/>
        <end position="587"/>
    </location>
</feature>
<dbReference type="PANTHER" id="PTHR32154">
    <property type="entry name" value="PYRUVATE-FLAVODOXIN OXIDOREDUCTASE-RELATED"/>
    <property type="match status" value="1"/>
</dbReference>
<dbReference type="FunFam" id="3.40.50.970:FF:000022">
    <property type="entry name" value="2-oxoglutarate ferredoxin oxidoreductase alpha subunit"/>
    <property type="match status" value="1"/>
</dbReference>
<evidence type="ECO:0000259" key="8">
    <source>
        <dbReference type="Pfam" id="PF17147"/>
    </source>
</evidence>
<reference evidence="9" key="1">
    <citation type="journal article" date="2020" name="mSystems">
        <title>Genome- and Community-Level Interaction Insights into Carbon Utilization and Element Cycling Functions of Hydrothermarchaeota in Hydrothermal Sediment.</title>
        <authorList>
            <person name="Zhou Z."/>
            <person name="Liu Y."/>
            <person name="Xu W."/>
            <person name="Pan J."/>
            <person name="Luo Z.H."/>
            <person name="Li M."/>
        </authorList>
    </citation>
    <scope>NUCLEOTIDE SEQUENCE [LARGE SCALE GENOMIC DNA]</scope>
    <source>
        <strain evidence="9">SpSt-618</strain>
    </source>
</reference>
<comment type="subunit">
    <text evidence="1">Heterodimer composed of an alpha and a beta subunit.</text>
</comment>
<protein>
    <recommendedName>
        <fullName evidence="2">2-oxoacid oxidoreductase (ferredoxin)</fullName>
        <ecNumber evidence="2">1.2.7.11</ecNumber>
    </recommendedName>
</protein>
<dbReference type="PANTHER" id="PTHR32154:SF16">
    <property type="entry name" value="PYRUVATE FLAVODOXIN_FERREDOXIN OXIDOREDUCTASE DOMAIN PROTEIN"/>
    <property type="match status" value="1"/>
</dbReference>
<dbReference type="InterPro" id="IPR009014">
    <property type="entry name" value="Transketo_C/PFOR_II"/>
</dbReference>
<dbReference type="SUPFAM" id="SSF53323">
    <property type="entry name" value="Pyruvate-ferredoxin oxidoreductase, PFOR, domain III"/>
    <property type="match status" value="1"/>
</dbReference>
<dbReference type="SUPFAM" id="SSF52922">
    <property type="entry name" value="TK C-terminal domain-like"/>
    <property type="match status" value="1"/>
</dbReference>
<dbReference type="CDD" id="cd07034">
    <property type="entry name" value="TPP_PYR_PFOR_IOR-alpha_like"/>
    <property type="match status" value="1"/>
</dbReference>
<gene>
    <name evidence="9" type="ORF">ENT87_02795</name>
</gene>
<proteinExistence type="predicted"/>
<dbReference type="Pfam" id="PF01855">
    <property type="entry name" value="POR_N"/>
    <property type="match status" value="1"/>
</dbReference>
<evidence type="ECO:0000256" key="3">
    <source>
        <dbReference type="ARBA" id="ARBA00023002"/>
    </source>
</evidence>
<name>A0A7J3I718_9CREN</name>
<evidence type="ECO:0000259" key="6">
    <source>
        <dbReference type="Pfam" id="PF01558"/>
    </source>
</evidence>
<dbReference type="AlphaFoldDB" id="A0A7J3I718"/>
<sequence>MAREEIGVIIGGPQGAGVETSMMVLTRALAYRGFGVVADREYFSNITGRHSYIHIHISAKTIPRSLRYPVEVIASMDAETIFTHIDDIAGGGYILYDTNTLLKKLEEIPSIEDITRDRILERLRGIGIETTVDSVLRFLERDRGVKAIGLNFADLLRKLMDRYRIEPRLLSRYVSGIMVSAIATLLGLDAKAIEYSFSIQFSGRRELVGQNLELFKLVGDVMQGFRGAVALEKPVLSFRKLMVATGNDVVAMGKIVAGLRYQSYYPITPAADESFTIERYEYIRAGEEDIGPIVVMQTEDEISAICSAIGAALTGTRSATATSGPGFDLMVEGLSWAGANEVPIVVTYYQRGGPSTGQPTRGSQSDLFNAIFAGHGEFARVVITSGDHIEAFYDAIEAFNIAERFQVPVIHLLDKFLANSTRTIPPLDLDTVRIARGSISSGGIGYKRFDLGSTVSPRAFLGVEDTVMWYTGDEHDEYGHIAEDSVNRVAMYSKRVRKLELIASEIPRDRKLTVYGDYTPDYILIGWGSVKGVALDAIESLYRRGFKGSYVNLRLLWPFPSREVVEILTRVPRDRVIAIEHSYSIQIADLVPIATGIRIEKRIAKFTGRPITLNELDDALSRILTSDVEHVVLTHGA</sequence>
<comment type="catalytic activity">
    <reaction evidence="5">
        <text>a 2-oxocarboxylate + 2 oxidized [2Fe-2S]-[ferredoxin] + CoA = an acyl-CoA + 2 reduced [2Fe-2S]-[ferredoxin] + CO2 + H(+)</text>
        <dbReference type="Rhea" id="RHEA:42316"/>
        <dbReference type="Rhea" id="RHEA-COMP:10000"/>
        <dbReference type="Rhea" id="RHEA-COMP:10001"/>
        <dbReference type="ChEBI" id="CHEBI:15378"/>
        <dbReference type="ChEBI" id="CHEBI:16526"/>
        <dbReference type="ChEBI" id="CHEBI:33737"/>
        <dbReference type="ChEBI" id="CHEBI:33738"/>
        <dbReference type="ChEBI" id="CHEBI:35179"/>
        <dbReference type="ChEBI" id="CHEBI:57287"/>
        <dbReference type="ChEBI" id="CHEBI:58342"/>
        <dbReference type="EC" id="1.2.7.11"/>
    </reaction>
</comment>
<dbReference type="Pfam" id="PF01558">
    <property type="entry name" value="POR"/>
    <property type="match status" value="1"/>
</dbReference>
<dbReference type="GO" id="GO:0018491">
    <property type="term" value="F:2-oxobutyrate synthase activity"/>
    <property type="evidence" value="ECO:0007669"/>
    <property type="project" value="UniProtKB-ARBA"/>
</dbReference>
<feature type="domain" description="Pyruvate flavodoxin/ferredoxin oxidoreductase pyrimidine binding" evidence="7">
    <location>
        <begin position="253"/>
        <end position="489"/>
    </location>
</feature>
<organism evidence="9">
    <name type="scientific">Ignisphaera aggregans</name>
    <dbReference type="NCBI Taxonomy" id="334771"/>
    <lineage>
        <taxon>Archaea</taxon>
        <taxon>Thermoproteota</taxon>
        <taxon>Thermoprotei</taxon>
        <taxon>Desulfurococcales</taxon>
        <taxon>Desulfurococcaceae</taxon>
        <taxon>Ignisphaera</taxon>
    </lineage>
</organism>
<keyword evidence="4" id="KW-0670">Pyruvate</keyword>
<dbReference type="EC" id="1.2.7.11" evidence="2"/>
<dbReference type="InterPro" id="IPR002880">
    <property type="entry name" value="Pyrv_Fd/Flavodoxin_OxRdtase_N"/>
</dbReference>
<dbReference type="Pfam" id="PF17147">
    <property type="entry name" value="PFOR_II"/>
    <property type="match status" value="1"/>
</dbReference>
<evidence type="ECO:0000256" key="4">
    <source>
        <dbReference type="ARBA" id="ARBA00023317"/>
    </source>
</evidence>
<dbReference type="NCBIfam" id="TIGR03710">
    <property type="entry name" value="OAFO_sf"/>
    <property type="match status" value="1"/>
</dbReference>
<dbReference type="Gene3D" id="3.40.50.970">
    <property type="match status" value="1"/>
</dbReference>
<dbReference type="InterPro" id="IPR050722">
    <property type="entry name" value="Pyruvate:ferred/Flavod_OxRd"/>
</dbReference>
<dbReference type="InterPro" id="IPR033412">
    <property type="entry name" value="PFOR_II"/>
</dbReference>
<keyword evidence="3" id="KW-0560">Oxidoreductase</keyword>
<accession>A0A7J3I718</accession>
<dbReference type="InterPro" id="IPR002869">
    <property type="entry name" value="Pyrv_flavodox_OxRed_cen"/>
</dbReference>
<evidence type="ECO:0000256" key="1">
    <source>
        <dbReference type="ARBA" id="ARBA00011631"/>
    </source>
</evidence>
<evidence type="ECO:0000259" key="7">
    <source>
        <dbReference type="Pfam" id="PF01855"/>
    </source>
</evidence>
<dbReference type="GO" id="GO:0019164">
    <property type="term" value="F:pyruvate synthase activity"/>
    <property type="evidence" value="ECO:0007669"/>
    <property type="project" value="UniProtKB-ARBA"/>
</dbReference>
<evidence type="ECO:0000313" key="9">
    <source>
        <dbReference type="EMBL" id="HGN36462.1"/>
    </source>
</evidence>
<dbReference type="InterPro" id="IPR053400">
    <property type="entry name" value="2-oxoacid_Fdx_oxidoreductase"/>
</dbReference>
<comment type="caution">
    <text evidence="9">The sequence shown here is derived from an EMBL/GenBank/DDBJ whole genome shotgun (WGS) entry which is preliminary data.</text>
</comment>
<dbReference type="Gene3D" id="3.40.920.10">
    <property type="entry name" value="Pyruvate-ferredoxin oxidoreductase, PFOR, domain III"/>
    <property type="match status" value="1"/>
</dbReference>
<dbReference type="EMBL" id="DTAI01000081">
    <property type="protein sequence ID" value="HGN36462.1"/>
    <property type="molecule type" value="Genomic_DNA"/>
</dbReference>
<dbReference type="SUPFAM" id="SSF52518">
    <property type="entry name" value="Thiamin diphosphate-binding fold (THDP-binding)"/>
    <property type="match status" value="1"/>
</dbReference>